<feature type="active site" description="Nucleophile; cysteine thiosulfonate intermediate" evidence="4">
    <location>
        <position position="220"/>
    </location>
</feature>
<keyword evidence="7" id="KW-1185">Reference proteome</keyword>
<evidence type="ECO:0000256" key="2">
    <source>
        <dbReference type="ARBA" id="ARBA00023002"/>
    </source>
</evidence>
<dbReference type="PIRSF" id="PIRSF000857">
    <property type="entry name" value="PAPS_reductase"/>
    <property type="match status" value="1"/>
</dbReference>
<evidence type="ECO:0000313" key="6">
    <source>
        <dbReference type="EMBL" id="AQS87720.1"/>
    </source>
</evidence>
<comment type="subcellular location">
    <subcellularLocation>
        <location evidence="4">Cytoplasm</location>
    </subcellularLocation>
</comment>
<keyword evidence="2 4" id="KW-0560">Oxidoreductase</keyword>
<dbReference type="GO" id="GO:0043866">
    <property type="term" value="F:adenylyl-sulfate reductase (thioredoxin) activity"/>
    <property type="evidence" value="ECO:0007669"/>
    <property type="project" value="UniProtKB-EC"/>
</dbReference>
<dbReference type="EC" id="1.8.4.10" evidence="4"/>
<dbReference type="GO" id="GO:0019379">
    <property type="term" value="P:sulfate assimilation, phosphoadenylyl sulfate reduction by phosphoadenylyl-sulfate reductase (thioredoxin)"/>
    <property type="evidence" value="ECO:0007669"/>
    <property type="project" value="UniProtKB-UniRule"/>
</dbReference>
<feature type="binding site" evidence="4">
    <location>
        <position position="112"/>
    </location>
    <ligand>
        <name>[4Fe-4S] cluster</name>
        <dbReference type="ChEBI" id="CHEBI:49883"/>
    </ligand>
</feature>
<dbReference type="GO" id="GO:0046872">
    <property type="term" value="F:metal ion binding"/>
    <property type="evidence" value="ECO:0007669"/>
    <property type="project" value="UniProtKB-KW"/>
</dbReference>
<feature type="region of interest" description="Disordered" evidence="5">
    <location>
        <begin position="205"/>
        <end position="226"/>
    </location>
</feature>
<dbReference type="InterPro" id="IPR004511">
    <property type="entry name" value="PAPS/APS_Rdtase"/>
</dbReference>
<comment type="function">
    <text evidence="4">Catalyzes the formation of sulfite from adenosine 5'-phosphosulfate (APS) using thioredoxin as an electron donor.</text>
</comment>
<dbReference type="PANTHER" id="PTHR46509:SF1">
    <property type="entry name" value="PHOSPHOADENOSINE PHOSPHOSULFATE REDUCTASE"/>
    <property type="match status" value="1"/>
</dbReference>
<dbReference type="HAMAP" id="MF_00063">
    <property type="entry name" value="CysH"/>
    <property type="match status" value="1"/>
</dbReference>
<keyword evidence="4" id="KW-0411">Iron-sulfur</keyword>
<dbReference type="NCBIfam" id="NF002537">
    <property type="entry name" value="PRK02090.1"/>
    <property type="match status" value="1"/>
</dbReference>
<evidence type="ECO:0000256" key="3">
    <source>
        <dbReference type="ARBA" id="ARBA00024327"/>
    </source>
</evidence>
<comment type="similarity">
    <text evidence="1 4">Belongs to the PAPS reductase family. CysH subfamily.</text>
</comment>
<comment type="catalytic activity">
    <reaction evidence="4">
        <text>[thioredoxin]-disulfide + sulfite + AMP + 2 H(+) = adenosine 5'-phosphosulfate + [thioredoxin]-dithiol</text>
        <dbReference type="Rhea" id="RHEA:21976"/>
        <dbReference type="Rhea" id="RHEA-COMP:10698"/>
        <dbReference type="Rhea" id="RHEA-COMP:10700"/>
        <dbReference type="ChEBI" id="CHEBI:15378"/>
        <dbReference type="ChEBI" id="CHEBI:17359"/>
        <dbReference type="ChEBI" id="CHEBI:29950"/>
        <dbReference type="ChEBI" id="CHEBI:50058"/>
        <dbReference type="ChEBI" id="CHEBI:58243"/>
        <dbReference type="ChEBI" id="CHEBI:456215"/>
        <dbReference type="EC" id="1.8.4.10"/>
    </reaction>
</comment>
<dbReference type="Proteomes" id="UP000188604">
    <property type="component" value="Chromosome"/>
</dbReference>
<dbReference type="STRING" id="320497.A0U93_07000"/>
<keyword evidence="4" id="KW-0963">Cytoplasm</keyword>
<dbReference type="InterPro" id="IPR014729">
    <property type="entry name" value="Rossmann-like_a/b/a_fold"/>
</dbReference>
<evidence type="ECO:0000256" key="1">
    <source>
        <dbReference type="ARBA" id="ARBA00009732"/>
    </source>
</evidence>
<keyword evidence="4" id="KW-0408">Iron</keyword>
<name>A0A1U9KPU1_9PROT</name>
<dbReference type="AlphaFoldDB" id="A0A1U9KPU1"/>
<dbReference type="KEGG" id="nch:A0U93_07000"/>
<dbReference type="EMBL" id="CP014691">
    <property type="protein sequence ID" value="AQS87720.1"/>
    <property type="molecule type" value="Genomic_DNA"/>
</dbReference>
<dbReference type="GO" id="GO:0051539">
    <property type="term" value="F:4 iron, 4 sulfur cluster binding"/>
    <property type="evidence" value="ECO:0007669"/>
    <property type="project" value="UniProtKB-UniRule"/>
</dbReference>
<dbReference type="GO" id="GO:0004604">
    <property type="term" value="F:phosphoadenylyl-sulfate reductase (thioredoxin) activity"/>
    <property type="evidence" value="ECO:0007669"/>
    <property type="project" value="UniProtKB-UniRule"/>
</dbReference>
<evidence type="ECO:0000256" key="4">
    <source>
        <dbReference type="HAMAP-Rule" id="MF_00063"/>
    </source>
</evidence>
<reference evidence="6 7" key="1">
    <citation type="submission" date="2016-03" db="EMBL/GenBank/DDBJ databases">
        <title>Acetic acid bacteria sequencing.</title>
        <authorList>
            <person name="Brandt J."/>
            <person name="Jakob F."/>
            <person name="Vogel R.F."/>
        </authorList>
    </citation>
    <scope>NUCLEOTIDE SEQUENCE [LARGE SCALE GENOMIC DNA]</scope>
    <source>
        <strain evidence="6 7">NBRC 101099</strain>
    </source>
</reference>
<feature type="binding site" evidence="4">
    <location>
        <position position="197"/>
    </location>
    <ligand>
        <name>[4Fe-4S] cluster</name>
        <dbReference type="ChEBI" id="CHEBI:49883"/>
    </ligand>
</feature>
<dbReference type="Pfam" id="PF01507">
    <property type="entry name" value="PAPS_reduct"/>
    <property type="match status" value="1"/>
</dbReference>
<protein>
    <recommendedName>
        <fullName evidence="4">Adenosine 5'-phosphosulfate reductase</fullName>
        <shortName evidence="4">APS reductase</shortName>
        <ecNumber evidence="4">1.8.4.10</ecNumber>
    </recommendedName>
    <alternativeName>
        <fullName evidence="4">5'-adenylylsulfate reductase</fullName>
    </alternativeName>
    <alternativeName>
        <fullName evidence="4">Thioredoxin-dependent 5'-adenylylsulfate reductase</fullName>
    </alternativeName>
</protein>
<dbReference type="RefSeq" id="WP_077806712.1">
    <property type="nucleotide sequence ID" value="NZ_BJXS01000002.1"/>
</dbReference>
<keyword evidence="4" id="KW-0479">Metal-binding</keyword>
<dbReference type="InterPro" id="IPR002500">
    <property type="entry name" value="PAPS_reduct_dom"/>
</dbReference>
<evidence type="ECO:0000313" key="7">
    <source>
        <dbReference type="Proteomes" id="UP000188604"/>
    </source>
</evidence>
<dbReference type="SUPFAM" id="SSF52402">
    <property type="entry name" value="Adenine nucleotide alpha hydrolases-like"/>
    <property type="match status" value="1"/>
</dbReference>
<feature type="binding site" evidence="4">
    <location>
        <position position="194"/>
    </location>
    <ligand>
        <name>[4Fe-4S] cluster</name>
        <dbReference type="ChEBI" id="CHEBI:49883"/>
    </ligand>
</feature>
<feature type="binding site" evidence="4">
    <location>
        <position position="113"/>
    </location>
    <ligand>
        <name>[4Fe-4S] cluster</name>
        <dbReference type="ChEBI" id="CHEBI:49883"/>
    </ligand>
</feature>
<feature type="compositionally biased region" description="Basic and acidic residues" evidence="5">
    <location>
        <begin position="205"/>
        <end position="220"/>
    </location>
</feature>
<dbReference type="GO" id="GO:0070814">
    <property type="term" value="P:hydrogen sulfide biosynthetic process"/>
    <property type="evidence" value="ECO:0007669"/>
    <property type="project" value="UniProtKB-UniRule"/>
</dbReference>
<dbReference type="Gene3D" id="3.40.50.620">
    <property type="entry name" value="HUPs"/>
    <property type="match status" value="1"/>
</dbReference>
<comment type="pathway">
    <text evidence="3 4">Sulfur metabolism; hydrogen sulfide biosynthesis; sulfite from sulfate.</text>
</comment>
<dbReference type="PANTHER" id="PTHR46509">
    <property type="entry name" value="PHOSPHOADENOSINE PHOSPHOSULFATE REDUCTASE"/>
    <property type="match status" value="1"/>
</dbReference>
<dbReference type="OrthoDB" id="9794018at2"/>
<comment type="cofactor">
    <cofactor evidence="4">
        <name>[4Fe-4S] cluster</name>
        <dbReference type="ChEBI" id="CHEBI:49883"/>
    </cofactor>
    <text evidence="4">Binds 1 [4Fe-4S] cluster per subunit.</text>
</comment>
<proteinExistence type="inferred from homology"/>
<accession>A0A1U9KPU1</accession>
<gene>
    <name evidence="4" type="primary">cysH</name>
    <name evidence="6" type="ORF">A0U93_07000</name>
</gene>
<organism evidence="6 7">
    <name type="scientific">Neoasaia chiangmaiensis</name>
    <dbReference type="NCBI Taxonomy" id="320497"/>
    <lineage>
        <taxon>Bacteria</taxon>
        <taxon>Pseudomonadati</taxon>
        <taxon>Pseudomonadota</taxon>
        <taxon>Alphaproteobacteria</taxon>
        <taxon>Acetobacterales</taxon>
        <taxon>Acetobacteraceae</taxon>
        <taxon>Neoasaia</taxon>
    </lineage>
</organism>
<sequence length="226" mass="24746">MAVTHDELHHLDGTPETALLAVALRMLQGRIAVVSSFGTESALLLAMAAEIDPAVPVLFLETGRHFPETLAYRDILTQHLGLRDVRSIAPSPGALASRDPQNQLSHFDPDACCALRKVEPLDTILPPFDAWISGRKRSQATTRAALPTLERQPDGRLKINPLASWTPRDIDVEMTRRDLPRHPLAALGYTSIGCAPCTRPITEGEDPRAGRWSGMEKTECGIHQPT</sequence>
<dbReference type="GO" id="GO:0005737">
    <property type="term" value="C:cytoplasm"/>
    <property type="evidence" value="ECO:0007669"/>
    <property type="project" value="UniProtKB-SubCell"/>
</dbReference>
<evidence type="ECO:0000256" key="5">
    <source>
        <dbReference type="SAM" id="MobiDB-lite"/>
    </source>
</evidence>